<evidence type="ECO:0000313" key="1">
    <source>
        <dbReference type="EMBL" id="GJT98627.1"/>
    </source>
</evidence>
<sequence length="157" mass="18033">MAAHTERMERFEKSIFKKREEINDRMAEMFGLLKELTTSRTPKKVLVREEANNPITRCINAISLVKMEKDNSIENNEVVDNNVIEPSELNEVEPIEEEMEDGTDNKSVGGIKEELSRGEMKADIQVEMPRSQPIGYYLKHEINEKIIEGLVDNHNCG</sequence>
<dbReference type="EMBL" id="BQNB010020694">
    <property type="protein sequence ID" value="GJT98627.1"/>
    <property type="molecule type" value="Genomic_DNA"/>
</dbReference>
<keyword evidence="2" id="KW-1185">Reference proteome</keyword>
<proteinExistence type="predicted"/>
<dbReference type="Proteomes" id="UP001151760">
    <property type="component" value="Unassembled WGS sequence"/>
</dbReference>
<reference evidence="1" key="1">
    <citation type="journal article" date="2022" name="Int. J. Mol. Sci.">
        <title>Draft Genome of Tanacetum Coccineum: Genomic Comparison of Closely Related Tanacetum-Family Plants.</title>
        <authorList>
            <person name="Yamashiro T."/>
            <person name="Shiraishi A."/>
            <person name="Nakayama K."/>
            <person name="Satake H."/>
        </authorList>
    </citation>
    <scope>NUCLEOTIDE SEQUENCE</scope>
</reference>
<evidence type="ECO:0000313" key="2">
    <source>
        <dbReference type="Proteomes" id="UP001151760"/>
    </source>
</evidence>
<name>A0ABQ5IEP6_9ASTR</name>
<gene>
    <name evidence="1" type="ORF">Tco_1094145</name>
</gene>
<comment type="caution">
    <text evidence="1">The sequence shown here is derived from an EMBL/GenBank/DDBJ whole genome shotgun (WGS) entry which is preliminary data.</text>
</comment>
<reference evidence="1" key="2">
    <citation type="submission" date="2022-01" db="EMBL/GenBank/DDBJ databases">
        <authorList>
            <person name="Yamashiro T."/>
            <person name="Shiraishi A."/>
            <person name="Satake H."/>
            <person name="Nakayama K."/>
        </authorList>
    </citation>
    <scope>NUCLEOTIDE SEQUENCE</scope>
</reference>
<protein>
    <submittedName>
        <fullName evidence="1">Uncharacterized protein</fullName>
    </submittedName>
</protein>
<organism evidence="1 2">
    <name type="scientific">Tanacetum coccineum</name>
    <dbReference type="NCBI Taxonomy" id="301880"/>
    <lineage>
        <taxon>Eukaryota</taxon>
        <taxon>Viridiplantae</taxon>
        <taxon>Streptophyta</taxon>
        <taxon>Embryophyta</taxon>
        <taxon>Tracheophyta</taxon>
        <taxon>Spermatophyta</taxon>
        <taxon>Magnoliopsida</taxon>
        <taxon>eudicotyledons</taxon>
        <taxon>Gunneridae</taxon>
        <taxon>Pentapetalae</taxon>
        <taxon>asterids</taxon>
        <taxon>campanulids</taxon>
        <taxon>Asterales</taxon>
        <taxon>Asteraceae</taxon>
        <taxon>Asteroideae</taxon>
        <taxon>Anthemideae</taxon>
        <taxon>Anthemidinae</taxon>
        <taxon>Tanacetum</taxon>
    </lineage>
</organism>
<accession>A0ABQ5IEP6</accession>